<evidence type="ECO:0000256" key="8">
    <source>
        <dbReference type="SAM" id="Phobius"/>
    </source>
</evidence>
<feature type="compositionally biased region" description="Basic and acidic residues" evidence="7">
    <location>
        <begin position="538"/>
        <end position="561"/>
    </location>
</feature>
<dbReference type="Proteomes" id="UP000638648">
    <property type="component" value="Unassembled WGS sequence"/>
</dbReference>
<sequence>MRGTFRSLRNRNYRLYAAGSAVSNIGTWLQRVAQDWLVLGLTHNSGTALGITTGLQFLPFLLVAPFGGLIADRFDKRKVLQCTQTAMGLTAGALAVLNLTGVVQVWHVYLLAFLFGVASAIDNPARQSFVVEMVGKEDLPNAVGLNSASFNGARVIGPAVAGLLIVLVGTGWVILINAVTYISTIVALSRMRSSELHTPDTPPRKPGMLLEGVRYVRGRSDLMAVLCIVFFVGCFGLNFQMTSALMATEVFGKGAGEYGILGSCVAVGAVIGALRAARSARPRLRVVFVAAVVFAILETVNGLMPTYGSFAALLPFLGFAQLTMITSANAMMQISVSPEMRGRVIALYSMVFIGSTPFGSPIMGWVGQTFGARWTLIGGGLMSLLGALVAGFVYSRRHGLVLKVRWRPRPHLHVRDTRKPFVPMPAVVSLPLDAAGPEGAGEIEAVSVARPAANSAAAVAVPAGVGAPGRETVSVLERERRTATVEAESANPRLDQRGDPDLEDLEDLEALEDLQGIGAARTTGTGAEREGAGAGGDQPKDGDIVAEVSVEHLASESDDRVSAWTSSDTSHSSKPTPHDSLPSRKKASTRRARRAQAGR</sequence>
<dbReference type="PROSITE" id="PS50850">
    <property type="entry name" value="MFS"/>
    <property type="match status" value="1"/>
</dbReference>
<feature type="transmembrane region" description="Helical" evidence="8">
    <location>
        <begin position="344"/>
        <end position="366"/>
    </location>
</feature>
<dbReference type="Pfam" id="PF05977">
    <property type="entry name" value="MFS_3"/>
    <property type="match status" value="1"/>
</dbReference>
<feature type="transmembrane region" description="Helical" evidence="8">
    <location>
        <begin position="222"/>
        <end position="246"/>
    </location>
</feature>
<dbReference type="SUPFAM" id="SSF103473">
    <property type="entry name" value="MFS general substrate transporter"/>
    <property type="match status" value="1"/>
</dbReference>
<evidence type="ECO:0000256" key="7">
    <source>
        <dbReference type="SAM" id="MobiDB-lite"/>
    </source>
</evidence>
<dbReference type="RefSeq" id="WP_192755457.1">
    <property type="nucleotide sequence ID" value="NZ_BAABJL010000194.1"/>
</dbReference>
<evidence type="ECO:0000256" key="1">
    <source>
        <dbReference type="ARBA" id="ARBA00004651"/>
    </source>
</evidence>
<keyword evidence="2" id="KW-0813">Transport</keyword>
<feature type="transmembrane region" description="Helical" evidence="8">
    <location>
        <begin position="12"/>
        <end position="29"/>
    </location>
</feature>
<dbReference type="GO" id="GO:0005886">
    <property type="term" value="C:plasma membrane"/>
    <property type="evidence" value="ECO:0007669"/>
    <property type="project" value="UniProtKB-SubCell"/>
</dbReference>
<comment type="caution">
    <text evidence="10">The sequence shown here is derived from an EMBL/GenBank/DDBJ whole genome shotgun (WGS) entry which is preliminary data.</text>
</comment>
<gene>
    <name evidence="10" type="ORF">HEB94_009249</name>
</gene>
<evidence type="ECO:0000256" key="4">
    <source>
        <dbReference type="ARBA" id="ARBA00022692"/>
    </source>
</evidence>
<keyword evidence="4 8" id="KW-0812">Transmembrane</keyword>
<dbReference type="CDD" id="cd06173">
    <property type="entry name" value="MFS_MefA_like"/>
    <property type="match status" value="1"/>
</dbReference>
<feature type="transmembrane region" description="Helical" evidence="8">
    <location>
        <begin position="258"/>
        <end position="277"/>
    </location>
</feature>
<keyword evidence="3" id="KW-1003">Cell membrane</keyword>
<dbReference type="PANTHER" id="PTHR23513:SF11">
    <property type="entry name" value="STAPHYLOFERRIN A TRANSPORTER"/>
    <property type="match status" value="1"/>
</dbReference>
<feature type="region of interest" description="Disordered" evidence="7">
    <location>
        <begin position="518"/>
        <end position="599"/>
    </location>
</feature>
<evidence type="ECO:0000256" key="2">
    <source>
        <dbReference type="ARBA" id="ARBA00022448"/>
    </source>
</evidence>
<feature type="transmembrane region" description="Helical" evidence="8">
    <location>
        <begin position="372"/>
        <end position="395"/>
    </location>
</feature>
<keyword evidence="6 8" id="KW-0472">Membrane</keyword>
<feature type="transmembrane region" description="Helical" evidence="8">
    <location>
        <begin position="284"/>
        <end position="304"/>
    </location>
</feature>
<name>A0A927N4V2_9ACTN</name>
<dbReference type="InterPro" id="IPR010290">
    <property type="entry name" value="TM_effector"/>
</dbReference>
<feature type="transmembrane region" description="Helical" evidence="8">
    <location>
        <begin position="49"/>
        <end position="71"/>
    </location>
</feature>
<dbReference type="EMBL" id="JADBEM010000001">
    <property type="protein sequence ID" value="MBE1612401.1"/>
    <property type="molecule type" value="Genomic_DNA"/>
</dbReference>
<proteinExistence type="predicted"/>
<dbReference type="InterPro" id="IPR036259">
    <property type="entry name" value="MFS_trans_sf"/>
</dbReference>
<feature type="transmembrane region" description="Helical" evidence="8">
    <location>
        <begin position="92"/>
        <end position="121"/>
    </location>
</feature>
<evidence type="ECO:0000256" key="6">
    <source>
        <dbReference type="ARBA" id="ARBA00023136"/>
    </source>
</evidence>
<keyword evidence="5 8" id="KW-1133">Transmembrane helix</keyword>
<dbReference type="AlphaFoldDB" id="A0A927N4V2"/>
<evidence type="ECO:0000313" key="10">
    <source>
        <dbReference type="EMBL" id="MBE1612401.1"/>
    </source>
</evidence>
<evidence type="ECO:0000256" key="3">
    <source>
        <dbReference type="ARBA" id="ARBA00022475"/>
    </source>
</evidence>
<feature type="compositionally biased region" description="Basic residues" evidence="7">
    <location>
        <begin position="583"/>
        <end position="599"/>
    </location>
</feature>
<evidence type="ECO:0000313" key="11">
    <source>
        <dbReference type="Proteomes" id="UP000638648"/>
    </source>
</evidence>
<feature type="compositionally biased region" description="Low complexity" evidence="7">
    <location>
        <begin position="562"/>
        <end position="575"/>
    </location>
</feature>
<evidence type="ECO:0000259" key="9">
    <source>
        <dbReference type="PROSITE" id="PS50850"/>
    </source>
</evidence>
<evidence type="ECO:0000256" key="5">
    <source>
        <dbReference type="ARBA" id="ARBA00022989"/>
    </source>
</evidence>
<feature type="region of interest" description="Disordered" evidence="7">
    <location>
        <begin position="480"/>
        <end position="501"/>
    </location>
</feature>
<dbReference type="PANTHER" id="PTHR23513">
    <property type="entry name" value="INTEGRAL MEMBRANE EFFLUX PROTEIN-RELATED"/>
    <property type="match status" value="1"/>
</dbReference>
<keyword evidence="11" id="KW-1185">Reference proteome</keyword>
<comment type="subcellular location">
    <subcellularLocation>
        <location evidence="1">Cell membrane</location>
        <topology evidence="1">Multi-pass membrane protein</topology>
    </subcellularLocation>
</comment>
<organism evidence="10 11">
    <name type="scientific">Actinopolymorpha pittospori</name>
    <dbReference type="NCBI Taxonomy" id="648752"/>
    <lineage>
        <taxon>Bacteria</taxon>
        <taxon>Bacillati</taxon>
        <taxon>Actinomycetota</taxon>
        <taxon>Actinomycetes</taxon>
        <taxon>Propionibacteriales</taxon>
        <taxon>Actinopolymorphaceae</taxon>
        <taxon>Actinopolymorpha</taxon>
    </lineage>
</organism>
<accession>A0A927N4V2</accession>
<dbReference type="Gene3D" id="1.20.1250.20">
    <property type="entry name" value="MFS general substrate transporter like domains"/>
    <property type="match status" value="1"/>
</dbReference>
<dbReference type="InterPro" id="IPR020846">
    <property type="entry name" value="MFS_dom"/>
</dbReference>
<protein>
    <submittedName>
        <fullName evidence="10">MFS family permease</fullName>
    </submittedName>
</protein>
<feature type="transmembrane region" description="Helical" evidence="8">
    <location>
        <begin position="310"/>
        <end position="332"/>
    </location>
</feature>
<dbReference type="GO" id="GO:0022857">
    <property type="term" value="F:transmembrane transporter activity"/>
    <property type="evidence" value="ECO:0007669"/>
    <property type="project" value="InterPro"/>
</dbReference>
<feature type="transmembrane region" description="Helical" evidence="8">
    <location>
        <begin position="155"/>
        <end position="188"/>
    </location>
</feature>
<reference evidence="10" key="1">
    <citation type="submission" date="2020-10" db="EMBL/GenBank/DDBJ databases">
        <title>Sequencing the genomes of 1000 actinobacteria strains.</title>
        <authorList>
            <person name="Klenk H.-P."/>
        </authorList>
    </citation>
    <scope>NUCLEOTIDE SEQUENCE</scope>
    <source>
        <strain evidence="10">DSM 45354</strain>
    </source>
</reference>
<feature type="domain" description="Major facilitator superfamily (MFS) profile" evidence="9">
    <location>
        <begin position="1"/>
        <end position="398"/>
    </location>
</feature>